<comment type="caution">
    <text evidence="2">The sequence shown here is derived from an EMBL/GenBank/DDBJ whole genome shotgun (WGS) entry which is preliminary data.</text>
</comment>
<dbReference type="PANTHER" id="PTHR34146:SF3">
    <property type="entry name" value="POLYNUCLEOTIDYL TRANSFERASE, RIBONUCLEASE H-LIKE SUPERFAMILY PROTEIN"/>
    <property type="match status" value="1"/>
</dbReference>
<proteinExistence type="predicted"/>
<protein>
    <recommendedName>
        <fullName evidence="1">RNase H type-1 domain-containing protein</fullName>
    </recommendedName>
</protein>
<evidence type="ECO:0000259" key="1">
    <source>
        <dbReference type="Pfam" id="PF13456"/>
    </source>
</evidence>
<dbReference type="Gene3D" id="3.30.420.10">
    <property type="entry name" value="Ribonuclease H-like superfamily/Ribonuclease H"/>
    <property type="match status" value="1"/>
</dbReference>
<dbReference type="Proteomes" id="UP000712600">
    <property type="component" value="Unassembled WGS sequence"/>
</dbReference>
<feature type="domain" description="RNase H type-1" evidence="1">
    <location>
        <begin position="44"/>
        <end position="162"/>
    </location>
</feature>
<evidence type="ECO:0000313" key="3">
    <source>
        <dbReference type="Proteomes" id="UP000712600"/>
    </source>
</evidence>
<dbReference type="SUPFAM" id="SSF53098">
    <property type="entry name" value="Ribonuclease H-like"/>
    <property type="match status" value="1"/>
</dbReference>
<dbReference type="PANTHER" id="PTHR34146">
    <property type="entry name" value="POLYNUCLEOTIDYL TRANSFERASE, RIBONUCLEASE H-LIKE SUPERFAMILY PROTEIN-RELATED"/>
    <property type="match status" value="1"/>
</dbReference>
<dbReference type="AlphaFoldDB" id="A0A8S9QVY4"/>
<dbReference type="EMBL" id="QGKX02000996">
    <property type="protein sequence ID" value="KAF3557156.1"/>
    <property type="molecule type" value="Genomic_DNA"/>
</dbReference>
<dbReference type="GO" id="GO:0003676">
    <property type="term" value="F:nucleic acid binding"/>
    <property type="evidence" value="ECO:0007669"/>
    <property type="project" value="InterPro"/>
</dbReference>
<name>A0A8S9QVY4_BRACR</name>
<dbReference type="CDD" id="cd06222">
    <property type="entry name" value="RNase_H_like"/>
    <property type="match status" value="1"/>
</dbReference>
<dbReference type="InterPro" id="IPR002156">
    <property type="entry name" value="RNaseH_domain"/>
</dbReference>
<evidence type="ECO:0000313" key="2">
    <source>
        <dbReference type="EMBL" id="KAF3557156.1"/>
    </source>
</evidence>
<dbReference type="Pfam" id="PF13456">
    <property type="entry name" value="RVT_3"/>
    <property type="match status" value="1"/>
</dbReference>
<reference evidence="2" key="1">
    <citation type="submission" date="2019-12" db="EMBL/GenBank/DDBJ databases">
        <title>Genome sequencing and annotation of Brassica cretica.</title>
        <authorList>
            <person name="Studholme D.J."/>
            <person name="Sarris P."/>
        </authorList>
    </citation>
    <scope>NUCLEOTIDE SEQUENCE</scope>
    <source>
        <strain evidence="2">PFS-109/04</strain>
        <tissue evidence="2">Leaf</tissue>
    </source>
</reference>
<dbReference type="InterPro" id="IPR044730">
    <property type="entry name" value="RNase_H-like_dom_plant"/>
</dbReference>
<accession>A0A8S9QVY4</accession>
<dbReference type="InterPro" id="IPR012337">
    <property type="entry name" value="RNaseH-like_sf"/>
</dbReference>
<dbReference type="GO" id="GO:0004523">
    <property type="term" value="F:RNA-DNA hybrid ribonuclease activity"/>
    <property type="evidence" value="ECO:0007669"/>
    <property type="project" value="InterPro"/>
</dbReference>
<sequence length="175" mass="19714">MSEAESWTLAQMLHVMEETGIDIEQSDGHAETVAPAIPRWRCQVDASWVSTQEAVGVGFVMMEEGATILYGAKKTNNTESPLHAEAEGLIWAMQETLGREFTIMHFETDCQQLVKLIKNDEEEWPAMATELDEIKTLASNFNIFSMSYVSRSLNLRVDGLAKGVRSRELRILYVN</sequence>
<dbReference type="InterPro" id="IPR036397">
    <property type="entry name" value="RNaseH_sf"/>
</dbReference>
<organism evidence="2 3">
    <name type="scientific">Brassica cretica</name>
    <name type="common">Mustard</name>
    <dbReference type="NCBI Taxonomy" id="69181"/>
    <lineage>
        <taxon>Eukaryota</taxon>
        <taxon>Viridiplantae</taxon>
        <taxon>Streptophyta</taxon>
        <taxon>Embryophyta</taxon>
        <taxon>Tracheophyta</taxon>
        <taxon>Spermatophyta</taxon>
        <taxon>Magnoliopsida</taxon>
        <taxon>eudicotyledons</taxon>
        <taxon>Gunneridae</taxon>
        <taxon>Pentapetalae</taxon>
        <taxon>rosids</taxon>
        <taxon>malvids</taxon>
        <taxon>Brassicales</taxon>
        <taxon>Brassicaceae</taxon>
        <taxon>Brassiceae</taxon>
        <taxon>Brassica</taxon>
    </lineage>
</organism>
<gene>
    <name evidence="2" type="ORF">F2Q69_00012070</name>
</gene>